<dbReference type="InterPro" id="IPR016032">
    <property type="entry name" value="Sig_transdc_resp-reg_C-effctor"/>
</dbReference>
<dbReference type="InterPro" id="IPR001867">
    <property type="entry name" value="OmpR/PhoB-type_DNA-bd"/>
</dbReference>
<organism evidence="10 11">
    <name type="scientific">Veillonella criceti</name>
    <dbReference type="NCBI Taxonomy" id="103891"/>
    <lineage>
        <taxon>Bacteria</taxon>
        <taxon>Bacillati</taxon>
        <taxon>Bacillota</taxon>
        <taxon>Negativicutes</taxon>
        <taxon>Veillonellales</taxon>
        <taxon>Veillonellaceae</taxon>
        <taxon>Veillonella</taxon>
    </lineage>
</organism>
<dbReference type="SUPFAM" id="SSF52172">
    <property type="entry name" value="CheY-like"/>
    <property type="match status" value="1"/>
</dbReference>
<evidence type="ECO:0000256" key="7">
    <source>
        <dbReference type="PROSITE-ProRule" id="PRU01091"/>
    </source>
</evidence>
<dbReference type="GO" id="GO:0006355">
    <property type="term" value="P:regulation of DNA-templated transcription"/>
    <property type="evidence" value="ECO:0007669"/>
    <property type="project" value="InterPro"/>
</dbReference>
<evidence type="ECO:0000256" key="5">
    <source>
        <dbReference type="ARBA" id="ARBA00023163"/>
    </source>
</evidence>
<keyword evidence="4 7" id="KW-0238">DNA-binding</keyword>
<evidence type="ECO:0000259" key="8">
    <source>
        <dbReference type="PROSITE" id="PS50110"/>
    </source>
</evidence>
<dbReference type="SMART" id="SM00862">
    <property type="entry name" value="Trans_reg_C"/>
    <property type="match status" value="1"/>
</dbReference>
<dbReference type="FunFam" id="1.10.10.10:FF:000018">
    <property type="entry name" value="DNA-binding response regulator ResD"/>
    <property type="match status" value="1"/>
</dbReference>
<evidence type="ECO:0000256" key="2">
    <source>
        <dbReference type="ARBA" id="ARBA00023012"/>
    </source>
</evidence>
<evidence type="ECO:0000256" key="1">
    <source>
        <dbReference type="ARBA" id="ARBA00022553"/>
    </source>
</evidence>
<feature type="domain" description="OmpR/PhoB-type" evidence="9">
    <location>
        <begin position="132"/>
        <end position="231"/>
    </location>
</feature>
<dbReference type="AlphaFoldDB" id="A0A380NKE6"/>
<dbReference type="Gene3D" id="1.10.10.10">
    <property type="entry name" value="Winged helix-like DNA-binding domain superfamily/Winged helix DNA-binding domain"/>
    <property type="match status" value="1"/>
</dbReference>
<feature type="modified residue" description="4-aspartylphosphate" evidence="6">
    <location>
        <position position="53"/>
    </location>
</feature>
<dbReference type="CDD" id="cd17574">
    <property type="entry name" value="REC_OmpR"/>
    <property type="match status" value="1"/>
</dbReference>
<proteinExistence type="predicted"/>
<dbReference type="Gene3D" id="3.40.50.2300">
    <property type="match status" value="1"/>
</dbReference>
<evidence type="ECO:0000256" key="4">
    <source>
        <dbReference type="ARBA" id="ARBA00023125"/>
    </source>
</evidence>
<evidence type="ECO:0000256" key="6">
    <source>
        <dbReference type="PROSITE-ProRule" id="PRU00169"/>
    </source>
</evidence>
<dbReference type="InterPro" id="IPR036388">
    <property type="entry name" value="WH-like_DNA-bd_sf"/>
</dbReference>
<feature type="domain" description="Response regulatory" evidence="8">
    <location>
        <begin position="4"/>
        <end position="117"/>
    </location>
</feature>
<keyword evidence="3" id="KW-0805">Transcription regulation</keyword>
<reference evidence="10 11" key="1">
    <citation type="submission" date="2018-06" db="EMBL/GenBank/DDBJ databases">
        <authorList>
            <consortium name="Pathogen Informatics"/>
            <person name="Doyle S."/>
        </authorList>
    </citation>
    <scope>NUCLEOTIDE SEQUENCE [LARGE SCALE GENOMIC DNA]</scope>
    <source>
        <strain evidence="10 11">NCTC12020</strain>
    </source>
</reference>
<dbReference type="PROSITE" id="PS50110">
    <property type="entry name" value="RESPONSE_REGULATORY"/>
    <property type="match status" value="1"/>
</dbReference>
<evidence type="ECO:0000313" key="10">
    <source>
        <dbReference type="EMBL" id="SUP41634.1"/>
    </source>
</evidence>
<dbReference type="OrthoDB" id="25887at2"/>
<dbReference type="Proteomes" id="UP000255367">
    <property type="component" value="Unassembled WGS sequence"/>
</dbReference>
<dbReference type="PROSITE" id="PS51755">
    <property type="entry name" value="OMPR_PHOB"/>
    <property type="match status" value="1"/>
</dbReference>
<keyword evidence="5" id="KW-0804">Transcription</keyword>
<evidence type="ECO:0000259" key="9">
    <source>
        <dbReference type="PROSITE" id="PS51755"/>
    </source>
</evidence>
<dbReference type="GO" id="GO:0000976">
    <property type="term" value="F:transcription cis-regulatory region binding"/>
    <property type="evidence" value="ECO:0007669"/>
    <property type="project" value="TreeGrafter"/>
</dbReference>
<protein>
    <submittedName>
        <fullName evidence="10">Transcriptional regulatory protein YycF</fullName>
    </submittedName>
</protein>
<dbReference type="GO" id="GO:0032993">
    <property type="term" value="C:protein-DNA complex"/>
    <property type="evidence" value="ECO:0007669"/>
    <property type="project" value="TreeGrafter"/>
</dbReference>
<dbReference type="RefSeq" id="WP_115309860.1">
    <property type="nucleotide sequence ID" value="NZ_UHIO01000001.1"/>
</dbReference>
<dbReference type="GO" id="GO:0005829">
    <property type="term" value="C:cytosol"/>
    <property type="evidence" value="ECO:0007669"/>
    <property type="project" value="TreeGrafter"/>
</dbReference>
<dbReference type="CDD" id="cd00383">
    <property type="entry name" value="trans_reg_C"/>
    <property type="match status" value="1"/>
</dbReference>
<dbReference type="EMBL" id="UHIO01000001">
    <property type="protein sequence ID" value="SUP41634.1"/>
    <property type="molecule type" value="Genomic_DNA"/>
</dbReference>
<dbReference type="PANTHER" id="PTHR48111:SF26">
    <property type="entry name" value="STAGE 0 SPORULATION PROTEIN A HOMOLOG"/>
    <property type="match status" value="1"/>
</dbReference>
<dbReference type="SUPFAM" id="SSF46894">
    <property type="entry name" value="C-terminal effector domain of the bipartite response regulators"/>
    <property type="match status" value="1"/>
</dbReference>
<dbReference type="Pfam" id="PF00072">
    <property type="entry name" value="Response_reg"/>
    <property type="match status" value="1"/>
</dbReference>
<dbReference type="GO" id="GO:0000156">
    <property type="term" value="F:phosphorelay response regulator activity"/>
    <property type="evidence" value="ECO:0007669"/>
    <property type="project" value="TreeGrafter"/>
</dbReference>
<dbReference type="InterPro" id="IPR039420">
    <property type="entry name" value="WalR-like"/>
</dbReference>
<keyword evidence="11" id="KW-1185">Reference proteome</keyword>
<dbReference type="PANTHER" id="PTHR48111">
    <property type="entry name" value="REGULATOR OF RPOS"/>
    <property type="match status" value="1"/>
</dbReference>
<dbReference type="SMART" id="SM00448">
    <property type="entry name" value="REC"/>
    <property type="match status" value="1"/>
</dbReference>
<evidence type="ECO:0000313" key="11">
    <source>
        <dbReference type="Proteomes" id="UP000255367"/>
    </source>
</evidence>
<gene>
    <name evidence="10" type="primary">yycF_1</name>
    <name evidence="10" type="ORF">NCTC12020_00626</name>
</gene>
<keyword evidence="2" id="KW-0902">Two-component regulatory system</keyword>
<dbReference type="FunFam" id="3.40.50.2300:FF:000001">
    <property type="entry name" value="DNA-binding response regulator PhoB"/>
    <property type="match status" value="1"/>
</dbReference>
<accession>A0A380NKE6</accession>
<name>A0A380NKE6_9FIRM</name>
<dbReference type="InterPro" id="IPR001789">
    <property type="entry name" value="Sig_transdc_resp-reg_receiver"/>
</dbReference>
<dbReference type="InterPro" id="IPR011006">
    <property type="entry name" value="CheY-like_superfamily"/>
</dbReference>
<evidence type="ECO:0000256" key="3">
    <source>
        <dbReference type="ARBA" id="ARBA00023015"/>
    </source>
</evidence>
<dbReference type="Pfam" id="PF00486">
    <property type="entry name" value="Trans_reg_C"/>
    <property type="match status" value="1"/>
</dbReference>
<dbReference type="Gene3D" id="6.10.250.690">
    <property type="match status" value="1"/>
</dbReference>
<sequence length="231" mass="26247">MSKRILIIEDDQAIAEIERDYLKLSQFEVALAHDGAEGLSMALTGNFDLILLDVMLPTIDGFEICKQLRKTLDIPILMVTAKQEDIDKIRGLGLGADDYIEKPFSPSILVARVKANLAQYDRLKQGQQADTLAEIQVGHLQIQPGSHRVFVRNQEINLKNKEYELLLFLVRNGDLVFDKETLYERIWGLDAIGDVATVPVHINRLREKIEDDPSNPQYIETVWGAGYRFKL</sequence>
<keyword evidence="1 6" id="KW-0597">Phosphoprotein</keyword>
<feature type="DNA-binding region" description="OmpR/PhoB-type" evidence="7">
    <location>
        <begin position="132"/>
        <end position="231"/>
    </location>
</feature>